<dbReference type="CDD" id="cd00761">
    <property type="entry name" value="Glyco_tranf_GTA_type"/>
    <property type="match status" value="1"/>
</dbReference>
<dbReference type="InterPro" id="IPR001173">
    <property type="entry name" value="Glyco_trans_2-like"/>
</dbReference>
<keyword evidence="1" id="KW-0472">Membrane</keyword>
<dbReference type="SUPFAM" id="SSF53448">
    <property type="entry name" value="Nucleotide-diphospho-sugar transferases"/>
    <property type="match status" value="1"/>
</dbReference>
<evidence type="ECO:0000256" key="1">
    <source>
        <dbReference type="SAM" id="Phobius"/>
    </source>
</evidence>
<dbReference type="Proteomes" id="UP000264006">
    <property type="component" value="Chromosome"/>
</dbReference>
<evidence type="ECO:0000259" key="2">
    <source>
        <dbReference type="Pfam" id="PF00535"/>
    </source>
</evidence>
<protein>
    <submittedName>
        <fullName evidence="3">Glycosyl transferase, family 2</fullName>
    </submittedName>
</protein>
<name>A0A346Y2K1_9ACTN</name>
<dbReference type="PANTHER" id="PTHR43646:SF3">
    <property type="entry name" value="SLR1566 PROTEIN"/>
    <property type="match status" value="1"/>
</dbReference>
<keyword evidence="3" id="KW-0808">Transferase</keyword>
<feature type="domain" description="Glycosyltransferase 2-like" evidence="2">
    <location>
        <begin position="50"/>
        <end position="163"/>
    </location>
</feature>
<evidence type="ECO:0000313" key="3">
    <source>
        <dbReference type="EMBL" id="AXV08698.1"/>
    </source>
</evidence>
<dbReference type="Gene3D" id="3.90.550.10">
    <property type="entry name" value="Spore Coat Polysaccharide Biosynthesis Protein SpsA, Chain A"/>
    <property type="match status" value="1"/>
</dbReference>
<keyword evidence="1" id="KW-0812">Transmembrane</keyword>
<dbReference type="EMBL" id="CP031165">
    <property type="protein sequence ID" value="AXV08698.1"/>
    <property type="molecule type" value="Genomic_DNA"/>
</dbReference>
<proteinExistence type="predicted"/>
<reference evidence="3 4" key="1">
    <citation type="submission" date="2018-09" db="EMBL/GenBank/DDBJ databases">
        <title>Complete genome sequence of Euzebya sp. DY32-46 isolated from seawater of Pacific Ocean.</title>
        <authorList>
            <person name="Xu L."/>
            <person name="Wu Y.-H."/>
            <person name="Xu X.-W."/>
        </authorList>
    </citation>
    <scope>NUCLEOTIDE SEQUENCE [LARGE SCALE GENOMIC DNA]</scope>
    <source>
        <strain evidence="3 4">DY32-46</strain>
    </source>
</reference>
<accession>A0A346Y2K1</accession>
<dbReference type="Pfam" id="PF00535">
    <property type="entry name" value="Glycos_transf_2"/>
    <property type="match status" value="1"/>
</dbReference>
<feature type="transmembrane region" description="Helical" evidence="1">
    <location>
        <begin position="288"/>
        <end position="312"/>
    </location>
</feature>
<keyword evidence="1" id="KW-1133">Transmembrane helix</keyword>
<dbReference type="InterPro" id="IPR029044">
    <property type="entry name" value="Nucleotide-diphossugar_trans"/>
</dbReference>
<dbReference type="KEGG" id="euz:DVS28_a4030"/>
<dbReference type="GO" id="GO:0016740">
    <property type="term" value="F:transferase activity"/>
    <property type="evidence" value="ECO:0007669"/>
    <property type="project" value="UniProtKB-KW"/>
</dbReference>
<sequence>MTDRWSPLEGVVAAGGAAAAGLAAHSVLNWRLLRKTPTSPTPQDHRPSVSVLIPARDEADRLGPTLEAVLSQEGVDLEVLVLDDGSTDDTTVVARGVADGDRRFRLLHGRAVPDGWLGKPFACWQLAEAAKGEVLVFLDADVTLRPGALAACVDMLHQGEMDLLSPYPRQTAHGVAERLVQPLLQWSWLTFLPLRLAEQSASPSMTAGNGQLIVARADCYRASGGHQQVRAEVIEDVELARAFKRAGLRVGMADGTDLATCRMYHGWAELREGYSKSLWKAFGSRRGAAIAVSLLALLYLVPPLGLLAGLVLRRRRLAVLGAAGYLAAVGGRAHTAGRTGSPMADAVAHPASIGMLIWLVRESWRRKALGALSWKGRPVT</sequence>
<organism evidence="3 4">
    <name type="scientific">Euzebya pacifica</name>
    <dbReference type="NCBI Taxonomy" id="1608957"/>
    <lineage>
        <taxon>Bacteria</taxon>
        <taxon>Bacillati</taxon>
        <taxon>Actinomycetota</taxon>
        <taxon>Nitriliruptoria</taxon>
        <taxon>Euzebyales</taxon>
    </lineage>
</organism>
<dbReference type="AlphaFoldDB" id="A0A346Y2K1"/>
<keyword evidence="4" id="KW-1185">Reference proteome</keyword>
<dbReference type="PANTHER" id="PTHR43646">
    <property type="entry name" value="GLYCOSYLTRANSFERASE"/>
    <property type="match status" value="1"/>
</dbReference>
<gene>
    <name evidence="3" type="ORF">DVS28_a4030</name>
</gene>
<dbReference type="RefSeq" id="WP_216826170.1">
    <property type="nucleotide sequence ID" value="NZ_CP031165.1"/>
</dbReference>
<evidence type="ECO:0000313" key="4">
    <source>
        <dbReference type="Proteomes" id="UP000264006"/>
    </source>
</evidence>